<keyword evidence="7 8" id="KW-0131">Cell cycle</keyword>
<dbReference type="InterPro" id="IPR036615">
    <property type="entry name" value="Mur_ligase_C_dom_sf"/>
</dbReference>
<evidence type="ECO:0000256" key="3">
    <source>
        <dbReference type="ARBA" id="ARBA00022490"/>
    </source>
</evidence>
<proteinExistence type="inferred from homology"/>
<evidence type="ECO:0000256" key="6">
    <source>
        <dbReference type="ARBA" id="ARBA00022840"/>
    </source>
</evidence>
<dbReference type="SUPFAM" id="SSF53623">
    <property type="entry name" value="MurD-like peptide ligases, catalytic domain"/>
    <property type="match status" value="1"/>
</dbReference>
<dbReference type="Gene3D" id="3.40.50.720">
    <property type="entry name" value="NAD(P)-binding Rossmann-like Domain"/>
    <property type="match status" value="1"/>
</dbReference>
<keyword evidence="4 7" id="KW-0436">Ligase</keyword>
<evidence type="ECO:0000256" key="1">
    <source>
        <dbReference type="ARBA" id="ARBA00004496"/>
    </source>
</evidence>
<dbReference type="InterPro" id="IPR036565">
    <property type="entry name" value="Mur-like_cat_sf"/>
</dbReference>
<sequence>MPGLEPLVAGAPVLIAGARVTGRAILGALTRFGAVATLCDDDPAMLSPYAENGVPTVDPATAIEQIAEYALVVTSPGFQPSAPVLAAAAAAGVPIWGDVELAWRLDAAGSYGTPRRWLVVTGTNGKTTTTSMLHAMLIAGGLRSLLCGNIGDPVLDVLDQPADLLAVELSSFQLFWAPSLRPEAGVVLNIAEDHLDWHASMAEYTAAKARVLSGRVAVVGLDDGRAAALLSTAAAPVRAGFRLGEPAVGELGVRDGQLVDRAFADDLALLPAASIPVPGPVGVLDTLAAAALARSVDVPAEAIAEAISTFQPGRHRSEVVAVADGITYVDDSKATNPHAAEASVLAYPRVVWVAGGLLKGASLDAEVARIASRLVGAVLIGRDRQEVAEALSRHAPDVPVVQVVTGEDAGMHATADTKVTKVDSVGDSLGARVMTAAVAAARDLAKSGDTVLLAPAGASFDQFSSYADRGDAFAAAVRAALR</sequence>
<evidence type="ECO:0000259" key="10">
    <source>
        <dbReference type="Pfam" id="PF08245"/>
    </source>
</evidence>
<comment type="similarity">
    <text evidence="7">Belongs to the MurCDEF family.</text>
</comment>
<evidence type="ECO:0000256" key="4">
    <source>
        <dbReference type="ARBA" id="ARBA00022598"/>
    </source>
</evidence>
<evidence type="ECO:0000256" key="2">
    <source>
        <dbReference type="ARBA" id="ARBA00004752"/>
    </source>
</evidence>
<name>A0A7I7Q1M9_9MYCO</name>
<comment type="catalytic activity">
    <reaction evidence="7 8">
        <text>UDP-N-acetyl-alpha-D-muramoyl-L-alanine + D-glutamate + ATP = UDP-N-acetyl-alpha-D-muramoyl-L-alanyl-D-glutamate + ADP + phosphate + H(+)</text>
        <dbReference type="Rhea" id="RHEA:16429"/>
        <dbReference type="ChEBI" id="CHEBI:15378"/>
        <dbReference type="ChEBI" id="CHEBI:29986"/>
        <dbReference type="ChEBI" id="CHEBI:30616"/>
        <dbReference type="ChEBI" id="CHEBI:43474"/>
        <dbReference type="ChEBI" id="CHEBI:83898"/>
        <dbReference type="ChEBI" id="CHEBI:83900"/>
        <dbReference type="ChEBI" id="CHEBI:456216"/>
        <dbReference type="EC" id="6.3.2.9"/>
    </reaction>
</comment>
<keyword evidence="7 8" id="KW-0133">Cell shape</keyword>
<dbReference type="Pfam" id="PF08245">
    <property type="entry name" value="Mur_ligase_M"/>
    <property type="match status" value="1"/>
</dbReference>
<feature type="domain" description="Mur ligase C-terminal" evidence="9">
    <location>
        <begin position="315"/>
        <end position="457"/>
    </location>
</feature>
<dbReference type="SUPFAM" id="SSF51984">
    <property type="entry name" value="MurCD N-terminal domain"/>
    <property type="match status" value="1"/>
</dbReference>
<evidence type="ECO:0000256" key="5">
    <source>
        <dbReference type="ARBA" id="ARBA00022741"/>
    </source>
</evidence>
<dbReference type="GO" id="GO:0071555">
    <property type="term" value="P:cell wall organization"/>
    <property type="evidence" value="ECO:0007669"/>
    <property type="project" value="UniProtKB-KW"/>
</dbReference>
<dbReference type="HAMAP" id="MF_00639">
    <property type="entry name" value="MurD"/>
    <property type="match status" value="1"/>
</dbReference>
<dbReference type="InterPro" id="IPR013221">
    <property type="entry name" value="Mur_ligase_cen"/>
</dbReference>
<keyword evidence="7 8" id="KW-0132">Cell division</keyword>
<keyword evidence="7 8" id="KW-0573">Peptidoglycan synthesis</keyword>
<protein>
    <recommendedName>
        <fullName evidence="7 8">UDP-N-acetylmuramoylalanine--D-glutamate ligase</fullName>
        <ecNumber evidence="7 8">6.3.2.9</ecNumber>
    </recommendedName>
    <alternativeName>
        <fullName evidence="7">D-glutamic acid-adding enzyme</fullName>
    </alternativeName>
    <alternativeName>
        <fullName evidence="7">UDP-N-acetylmuramoyl-L-alanyl-D-glutamate synthetase</fullName>
    </alternativeName>
</protein>
<evidence type="ECO:0000313" key="11">
    <source>
        <dbReference type="EMBL" id="BBY20041.1"/>
    </source>
</evidence>
<dbReference type="RefSeq" id="WP_163788204.1">
    <property type="nucleotide sequence ID" value="NZ_AP022587.1"/>
</dbReference>
<reference evidence="11 12" key="1">
    <citation type="journal article" date="2019" name="Emerg. Microbes Infect.">
        <title>Comprehensive subspecies identification of 175 nontuberculous mycobacteria species based on 7547 genomic profiles.</title>
        <authorList>
            <person name="Matsumoto Y."/>
            <person name="Kinjo T."/>
            <person name="Motooka D."/>
            <person name="Nabeya D."/>
            <person name="Jung N."/>
            <person name="Uechi K."/>
            <person name="Horii T."/>
            <person name="Iida T."/>
            <person name="Fujita J."/>
            <person name="Nakamura S."/>
        </authorList>
    </citation>
    <scope>NUCLEOTIDE SEQUENCE [LARGE SCALE GENOMIC DNA]</scope>
    <source>
        <strain evidence="11 12">JCM 17783</strain>
    </source>
</reference>
<keyword evidence="3 7" id="KW-0963">Cytoplasm</keyword>
<organism evidence="11 12">
    <name type="scientific">Mycobacterium stomatepiae</name>
    <dbReference type="NCBI Taxonomy" id="470076"/>
    <lineage>
        <taxon>Bacteria</taxon>
        <taxon>Bacillati</taxon>
        <taxon>Actinomycetota</taxon>
        <taxon>Actinomycetes</taxon>
        <taxon>Mycobacteriales</taxon>
        <taxon>Mycobacteriaceae</taxon>
        <taxon>Mycobacterium</taxon>
        <taxon>Mycobacterium simiae complex</taxon>
    </lineage>
</organism>
<dbReference type="Pfam" id="PF02875">
    <property type="entry name" value="Mur_ligase_C"/>
    <property type="match status" value="1"/>
</dbReference>
<keyword evidence="6 7" id="KW-0067">ATP-binding</keyword>
<dbReference type="GO" id="GO:0009252">
    <property type="term" value="P:peptidoglycan biosynthetic process"/>
    <property type="evidence" value="ECO:0007669"/>
    <property type="project" value="UniProtKB-UniRule"/>
</dbReference>
<dbReference type="Gene3D" id="3.40.1190.10">
    <property type="entry name" value="Mur-like, catalytic domain"/>
    <property type="match status" value="1"/>
</dbReference>
<dbReference type="EC" id="6.3.2.9" evidence="7 8"/>
<keyword evidence="7 8" id="KW-0961">Cell wall biogenesis/degradation</keyword>
<dbReference type="InterPro" id="IPR005762">
    <property type="entry name" value="MurD"/>
</dbReference>
<dbReference type="PANTHER" id="PTHR43692">
    <property type="entry name" value="UDP-N-ACETYLMURAMOYLALANINE--D-GLUTAMATE LIGASE"/>
    <property type="match status" value="1"/>
</dbReference>
<dbReference type="NCBIfam" id="TIGR01087">
    <property type="entry name" value="murD"/>
    <property type="match status" value="1"/>
</dbReference>
<comment type="subcellular location">
    <subcellularLocation>
        <location evidence="1 7 8">Cytoplasm</location>
    </subcellularLocation>
</comment>
<comment type="pathway">
    <text evidence="2 7 8">Cell wall biogenesis; peptidoglycan biosynthesis.</text>
</comment>
<dbReference type="SUPFAM" id="SSF53244">
    <property type="entry name" value="MurD-like peptide ligases, peptide-binding domain"/>
    <property type="match status" value="1"/>
</dbReference>
<dbReference type="UniPathway" id="UPA00219"/>
<dbReference type="KEGG" id="msto:MSTO_02460"/>
<dbReference type="GO" id="GO:0008764">
    <property type="term" value="F:UDP-N-acetylmuramoylalanine-D-glutamate ligase activity"/>
    <property type="evidence" value="ECO:0007669"/>
    <property type="project" value="UniProtKB-UniRule"/>
</dbReference>
<dbReference type="GO" id="GO:0005737">
    <property type="term" value="C:cytoplasm"/>
    <property type="evidence" value="ECO:0007669"/>
    <property type="project" value="UniProtKB-SubCell"/>
</dbReference>
<dbReference type="InterPro" id="IPR004101">
    <property type="entry name" value="Mur_ligase_C"/>
</dbReference>
<comment type="function">
    <text evidence="7 8">Cell wall formation. Catalyzes the addition of glutamate to the nucleotide precursor UDP-N-acetylmuramoyl-L-alanine (UMA).</text>
</comment>
<evidence type="ECO:0000256" key="7">
    <source>
        <dbReference type="HAMAP-Rule" id="MF_00639"/>
    </source>
</evidence>
<feature type="binding site" evidence="7">
    <location>
        <begin position="122"/>
        <end position="128"/>
    </location>
    <ligand>
        <name>ATP</name>
        <dbReference type="ChEBI" id="CHEBI:30616"/>
    </ligand>
</feature>
<accession>A0A7I7Q1M9</accession>
<keyword evidence="5 7" id="KW-0547">Nucleotide-binding</keyword>
<dbReference type="GO" id="GO:0051301">
    <property type="term" value="P:cell division"/>
    <property type="evidence" value="ECO:0007669"/>
    <property type="project" value="UniProtKB-KW"/>
</dbReference>
<gene>
    <name evidence="7 11" type="primary">murD</name>
    <name evidence="11" type="ORF">MSTO_02460</name>
</gene>
<dbReference type="GO" id="GO:0005524">
    <property type="term" value="F:ATP binding"/>
    <property type="evidence" value="ECO:0007669"/>
    <property type="project" value="UniProtKB-UniRule"/>
</dbReference>
<dbReference type="GO" id="GO:0008360">
    <property type="term" value="P:regulation of cell shape"/>
    <property type="evidence" value="ECO:0007669"/>
    <property type="project" value="UniProtKB-KW"/>
</dbReference>
<dbReference type="Proteomes" id="UP000467130">
    <property type="component" value="Chromosome"/>
</dbReference>
<dbReference type="PANTHER" id="PTHR43692:SF1">
    <property type="entry name" value="UDP-N-ACETYLMURAMOYLALANINE--D-GLUTAMATE LIGASE"/>
    <property type="match status" value="1"/>
</dbReference>
<evidence type="ECO:0000256" key="8">
    <source>
        <dbReference type="RuleBase" id="RU003664"/>
    </source>
</evidence>
<feature type="domain" description="Mur ligase central" evidence="10">
    <location>
        <begin position="120"/>
        <end position="232"/>
    </location>
</feature>
<dbReference type="EMBL" id="AP022587">
    <property type="protein sequence ID" value="BBY20041.1"/>
    <property type="molecule type" value="Genomic_DNA"/>
</dbReference>
<dbReference type="AlphaFoldDB" id="A0A7I7Q1M9"/>
<dbReference type="Gene3D" id="3.90.190.20">
    <property type="entry name" value="Mur ligase, C-terminal domain"/>
    <property type="match status" value="1"/>
</dbReference>
<evidence type="ECO:0000259" key="9">
    <source>
        <dbReference type="Pfam" id="PF02875"/>
    </source>
</evidence>
<evidence type="ECO:0000313" key="12">
    <source>
        <dbReference type="Proteomes" id="UP000467130"/>
    </source>
</evidence>
<keyword evidence="12" id="KW-1185">Reference proteome</keyword>